<evidence type="ECO:0000259" key="1">
    <source>
        <dbReference type="PROSITE" id="PS50222"/>
    </source>
</evidence>
<evidence type="ECO:0000313" key="3">
    <source>
        <dbReference type="Proteomes" id="UP000671852"/>
    </source>
</evidence>
<gene>
    <name evidence="2" type="ORF">GJV85_02180</name>
</gene>
<dbReference type="PANTHER" id="PTHR41775">
    <property type="entry name" value="SECRETED PROTEIN-RELATED"/>
    <property type="match status" value="1"/>
</dbReference>
<proteinExistence type="predicted"/>
<dbReference type="Proteomes" id="UP000671852">
    <property type="component" value="Chromosome"/>
</dbReference>
<dbReference type="InterPro" id="IPR008757">
    <property type="entry name" value="Peptidase_M6-like_domain"/>
</dbReference>
<dbReference type="Pfam" id="PF05547">
    <property type="entry name" value="Peptidase_M6"/>
    <property type="match status" value="1"/>
</dbReference>
<dbReference type="GO" id="GO:0005509">
    <property type="term" value="F:calcium ion binding"/>
    <property type="evidence" value="ECO:0007669"/>
    <property type="project" value="InterPro"/>
</dbReference>
<keyword evidence="3" id="KW-1185">Reference proteome</keyword>
<keyword evidence="2" id="KW-0378">Hydrolase</keyword>
<protein>
    <submittedName>
        <fullName evidence="2">M6 family metalloprotease domain-containing protein</fullName>
    </submittedName>
</protein>
<reference evidence="2" key="1">
    <citation type="submission" date="2019-11" db="EMBL/GenBank/DDBJ databases">
        <authorList>
            <person name="Kojima H."/>
        </authorList>
    </citation>
    <scope>NUCLEOTIDE SEQUENCE</scope>
    <source>
        <strain evidence="2">H1576</strain>
    </source>
</reference>
<evidence type="ECO:0000313" key="2">
    <source>
        <dbReference type="EMBL" id="QSZ40970.1"/>
    </source>
</evidence>
<sequence length="450" mass="49037">MNGYFMIKTILLLLSLLFFIGCGGVSSSENVDTNVTTTQEQTTDTTLGAPSNAVAKSSIPMLAVLVSYNNQSISSSEQVWSDKLFGKSPHQLNHYYLEVSNNNFEFSKVVESSGIINNGVASVKLNINHPNLITDNSDYFADTVYSGLSDALKKLDSNIDFSNYDKDANGHITRDELNLIFIIAGFEDAYETIGSDINSIWAHESCIENSNIIPTLDSVSLMGCEEKGNFALFGEKHDILNPHDATIGIIAHELGHSAFNLPDLYNMSNNGATGGIGNFGLMGAGTWGMQNSLDKPGNTPTHFCAWSKYYNNWVTPKSVKGSTTLTQTSSVDYDLIKIPLTTTSYYLLENRNNSGYDKGLYSLDGIFNGGMALWKIDETKLTQTHFDDNSVNASTTNKGVDLVEAQPGLIDFRRNGGDEDALFYQGNVSSFGGLFSNVSSRGSIMSLNIN</sequence>
<dbReference type="PROSITE" id="PS00018">
    <property type="entry name" value="EF_HAND_1"/>
    <property type="match status" value="1"/>
</dbReference>
<dbReference type="NCBIfam" id="TIGR03296">
    <property type="entry name" value="M6dom_TIGR03296"/>
    <property type="match status" value="1"/>
</dbReference>
<dbReference type="KEGG" id="saqt:GJV85_02180"/>
<dbReference type="InterPro" id="IPR018247">
    <property type="entry name" value="EF_Hand_1_Ca_BS"/>
</dbReference>
<dbReference type="GO" id="GO:0008237">
    <property type="term" value="F:metallopeptidase activity"/>
    <property type="evidence" value="ECO:0007669"/>
    <property type="project" value="UniProtKB-KW"/>
</dbReference>
<dbReference type="InterPro" id="IPR002048">
    <property type="entry name" value="EF_hand_dom"/>
</dbReference>
<organism evidence="2 3">
    <name type="scientific">Sulfurimonas aquatica</name>
    <dbReference type="NCBI Taxonomy" id="2672570"/>
    <lineage>
        <taxon>Bacteria</taxon>
        <taxon>Pseudomonadati</taxon>
        <taxon>Campylobacterota</taxon>
        <taxon>Epsilonproteobacteria</taxon>
        <taxon>Campylobacterales</taxon>
        <taxon>Sulfurimonadaceae</taxon>
        <taxon>Sulfurimonas</taxon>
    </lineage>
</organism>
<name>A0A975GBV4_9BACT</name>
<feature type="domain" description="EF-hand" evidence="1">
    <location>
        <begin position="161"/>
        <end position="187"/>
    </location>
</feature>
<reference evidence="2" key="2">
    <citation type="submission" date="2021-04" db="EMBL/GenBank/DDBJ databases">
        <title>Isolation and characterization of a novel species of the genus Sulfurimonas.</title>
        <authorList>
            <person name="Fukui M."/>
        </authorList>
    </citation>
    <scope>NUCLEOTIDE SEQUENCE</scope>
    <source>
        <strain evidence="2">H1576</strain>
    </source>
</reference>
<dbReference type="EMBL" id="CP046072">
    <property type="protein sequence ID" value="QSZ40970.1"/>
    <property type="molecule type" value="Genomic_DNA"/>
</dbReference>
<accession>A0A975GBV4</accession>
<keyword evidence="2" id="KW-0482">Metalloprotease</keyword>
<dbReference type="PANTHER" id="PTHR41775:SF1">
    <property type="entry name" value="PEPTIDASE M6-LIKE DOMAIN-CONTAINING PROTEIN"/>
    <property type="match status" value="1"/>
</dbReference>
<dbReference type="PROSITE" id="PS50222">
    <property type="entry name" value="EF_HAND_2"/>
    <property type="match status" value="1"/>
</dbReference>
<dbReference type="AlphaFoldDB" id="A0A975GBV4"/>
<keyword evidence="2" id="KW-0645">Protease</keyword>
<dbReference type="GO" id="GO:0006508">
    <property type="term" value="P:proteolysis"/>
    <property type="evidence" value="ECO:0007669"/>
    <property type="project" value="InterPro"/>
</dbReference>